<dbReference type="EMBL" id="CP003879">
    <property type="protein sequence ID" value="AFU70149.1"/>
    <property type="molecule type" value="Genomic_DNA"/>
</dbReference>
<accession>K4III1</accession>
<name>K4III1_PSYTT</name>
<dbReference type="STRING" id="313595.P700755_003536"/>
<proteinExistence type="predicted"/>
<dbReference type="AlphaFoldDB" id="K4III1"/>
<dbReference type="Gene3D" id="3.40.960.10">
    <property type="entry name" value="VSR Endonuclease"/>
    <property type="match status" value="1"/>
</dbReference>
<dbReference type="KEGG" id="ptq:P700755_003536"/>
<keyword evidence="2" id="KW-1185">Reference proteome</keyword>
<evidence type="ECO:0000313" key="1">
    <source>
        <dbReference type="EMBL" id="AFU70149.1"/>
    </source>
</evidence>
<reference evidence="1" key="2">
    <citation type="submission" date="2012-09" db="EMBL/GenBank/DDBJ databases">
        <title>The complete sequence of Psychroflexus torquis an extreme psychrophile from sea-ice that is stimulated by light.</title>
        <authorList>
            <person name="Feng S."/>
            <person name="Powell S.M."/>
            <person name="Bowman J.P."/>
        </authorList>
    </citation>
    <scope>NUCLEOTIDE SEQUENCE [LARGE SCALE GENOMIC DNA]</scope>
    <source>
        <strain evidence="1">ATCC 700755</strain>
    </source>
</reference>
<reference evidence="1" key="1">
    <citation type="submission" date="2006-03" db="EMBL/GenBank/DDBJ databases">
        <authorList>
            <person name="Bowman J."/>
            <person name="Ferriera S."/>
            <person name="Johnson J."/>
            <person name="Kravitz S."/>
            <person name="Halpern A."/>
            <person name="Remington K."/>
            <person name="Beeson K."/>
            <person name="Tran B."/>
            <person name="Rogers Y.-H."/>
            <person name="Friedman R."/>
            <person name="Venter J.C."/>
        </authorList>
    </citation>
    <scope>NUCLEOTIDE SEQUENCE [LARGE SCALE GENOMIC DNA]</scope>
    <source>
        <strain evidence="1">ATCC 700755</strain>
    </source>
</reference>
<organism evidence="1 2">
    <name type="scientific">Psychroflexus torquis (strain ATCC 700755 / CIP 106069 / ACAM 623)</name>
    <dbReference type="NCBI Taxonomy" id="313595"/>
    <lineage>
        <taxon>Bacteria</taxon>
        <taxon>Pseudomonadati</taxon>
        <taxon>Bacteroidota</taxon>
        <taxon>Flavobacteriia</taxon>
        <taxon>Flavobacteriales</taxon>
        <taxon>Flavobacteriaceae</taxon>
        <taxon>Psychroflexus</taxon>
    </lineage>
</organism>
<dbReference type="eggNOG" id="ENOG5032ZGC">
    <property type="taxonomic scope" value="Bacteria"/>
</dbReference>
<protein>
    <submittedName>
        <fullName evidence="1">Uncharacterized protein</fullName>
    </submittedName>
</protein>
<gene>
    <name evidence="1" type="ordered locus">P700755_003536</name>
</gene>
<dbReference type="Proteomes" id="UP000008514">
    <property type="component" value="Chromosome"/>
</dbReference>
<evidence type="ECO:0000313" key="2">
    <source>
        <dbReference type="Proteomes" id="UP000008514"/>
    </source>
</evidence>
<dbReference type="HOGENOM" id="CLU_766456_0_0_10"/>
<sequence>MRGDFQARFCERLGVKFPLSTRPHHVIANSINKMQVPEWNTYYPSLSSATKKQKEFYSELVSALEKGKKIEIEENLSYIFVYLYKSVKEFVKRKKIEPLINKFERIYKFYGSNEKISLYISAWLKDAFLYISDFDNAWIYLKEGKCGSIEDIIYVRGNCTETDIRGEEILQILGSQSGLTKFGNENIEQVTELISIFLKDFHFENKINYTEYFLKQFDYGNITEEDFEELKEYYTNESDYQMWYSEYKKTQNSKYPYPKQYHHYLFAGAPLTTPYFKRDTIPYIVSVALHNKFKEIIRESENTVRSEKNLPLVGEGWISETELYYKIHNEFQNEKVVHHGKPLWLKRQHLDIYFPNKNIGIEYQGVQHQKPVDFFGGEESFKKQQRLDKKKQKLCKDNGCDLIYVFENYDFEDVISKIKSAL</sequence>